<name>A0L9Y4_MAGMM</name>
<reference evidence="3" key="1">
    <citation type="journal article" date="2009" name="Appl. Environ. Microbiol.">
        <title>Complete genome sequence of the chemolithoautotrophic marine magnetotactic coccus strain MC-1.</title>
        <authorList>
            <person name="Schubbe S."/>
            <person name="Williams T.J."/>
            <person name="Xie G."/>
            <person name="Kiss H.E."/>
            <person name="Brettin T.S."/>
            <person name="Martinez D."/>
            <person name="Ross C.A."/>
            <person name="Schuler D."/>
            <person name="Cox B.L."/>
            <person name="Nealson K.H."/>
            <person name="Bazylinski D.A."/>
        </authorList>
    </citation>
    <scope>NUCLEOTIDE SEQUENCE [LARGE SCALE GENOMIC DNA]</scope>
    <source>
        <strain evidence="3">ATCC BAA-1437 / JCM 17883 / MC-1</strain>
    </source>
</reference>
<dbReference type="HOGENOM" id="CLU_1784525_0_0_5"/>
<dbReference type="EMBL" id="CP000471">
    <property type="protein sequence ID" value="ABK44777.1"/>
    <property type="molecule type" value="Genomic_DNA"/>
</dbReference>
<dbReference type="RefSeq" id="WP_011713898.1">
    <property type="nucleotide sequence ID" value="NC_008576.1"/>
</dbReference>
<evidence type="ECO:0000313" key="3">
    <source>
        <dbReference type="Proteomes" id="UP000002586"/>
    </source>
</evidence>
<dbReference type="CDD" id="cd00038">
    <property type="entry name" value="CAP_ED"/>
    <property type="match status" value="1"/>
</dbReference>
<evidence type="ECO:0000259" key="1">
    <source>
        <dbReference type="PROSITE" id="PS50042"/>
    </source>
</evidence>
<dbReference type="Gene3D" id="2.60.120.10">
    <property type="entry name" value="Jelly Rolls"/>
    <property type="match status" value="1"/>
</dbReference>
<gene>
    <name evidence="2" type="ordered locus">Mmc1_2276</name>
</gene>
<dbReference type="InterPro" id="IPR014710">
    <property type="entry name" value="RmlC-like_jellyroll"/>
</dbReference>
<dbReference type="PROSITE" id="PS50042">
    <property type="entry name" value="CNMP_BINDING_3"/>
    <property type="match status" value="1"/>
</dbReference>
<dbReference type="Pfam" id="PF00027">
    <property type="entry name" value="cNMP_binding"/>
    <property type="match status" value="1"/>
</dbReference>
<feature type="domain" description="Cyclic nucleotide-binding" evidence="1">
    <location>
        <begin position="14"/>
        <end position="118"/>
    </location>
</feature>
<dbReference type="eggNOG" id="COG0664">
    <property type="taxonomic scope" value="Bacteria"/>
</dbReference>
<dbReference type="OrthoDB" id="9809206at2"/>
<dbReference type="AlphaFoldDB" id="A0L9Y4"/>
<dbReference type="InterPro" id="IPR018490">
    <property type="entry name" value="cNMP-bd_dom_sf"/>
</dbReference>
<reference evidence="2 3" key="2">
    <citation type="journal article" date="2012" name="Int. J. Syst. Evol. Microbiol.">
        <title>Magnetococcus marinus gen. nov., sp. nov., a marine, magnetotactic bacterium that represents a novel lineage (Magnetococcaceae fam. nov.; Magnetococcales ord. nov.) at the base of the Alphaproteobacteria.</title>
        <authorList>
            <person name="Bazylinski D.A."/>
            <person name="Williams T.J."/>
            <person name="Lefevre C.T."/>
            <person name="Berg R.J."/>
            <person name="Zhang C.L."/>
            <person name="Bowser S.S."/>
            <person name="Dean A.J."/>
            <person name="Beveridge T.J."/>
        </authorList>
    </citation>
    <scope>NUCLEOTIDE SEQUENCE [LARGE SCALE GENOMIC DNA]</scope>
    <source>
        <strain evidence="3">ATCC BAA-1437 / JCM 17883 / MC-1</strain>
    </source>
</reference>
<organism evidence="2 3">
    <name type="scientific">Magnetococcus marinus (strain ATCC BAA-1437 / JCM 17883 / MC-1)</name>
    <dbReference type="NCBI Taxonomy" id="156889"/>
    <lineage>
        <taxon>Bacteria</taxon>
        <taxon>Pseudomonadati</taxon>
        <taxon>Pseudomonadota</taxon>
        <taxon>Magnetococcia</taxon>
        <taxon>Magnetococcales</taxon>
        <taxon>Magnetococcaceae</taxon>
        <taxon>Magnetococcus</taxon>
    </lineage>
</organism>
<protein>
    <submittedName>
        <fullName evidence="2">Cyclic nucleotide-binding protein</fullName>
    </submittedName>
</protein>
<keyword evidence="3" id="KW-1185">Reference proteome</keyword>
<dbReference type="InterPro" id="IPR000595">
    <property type="entry name" value="cNMP-bd_dom"/>
</dbReference>
<dbReference type="Proteomes" id="UP000002586">
    <property type="component" value="Chromosome"/>
</dbReference>
<accession>A0L9Y4</accession>
<sequence>MSTDLTHLLKLSYIFNGISNDHLETIANHPEIGIVKKKKGEILYRVGEIADRFWIIISGQLSMEVHDLRKPFRSLATQPGHITGIKGLLQPGAARPVTISIDEDAELIEIPSKVLQDIPPENLAVMYQSISIILLDHLLSKHQAY</sequence>
<evidence type="ECO:0000313" key="2">
    <source>
        <dbReference type="EMBL" id="ABK44777.1"/>
    </source>
</evidence>
<dbReference type="KEGG" id="mgm:Mmc1_2276"/>
<dbReference type="STRING" id="156889.Mmc1_2276"/>
<dbReference type="SUPFAM" id="SSF51206">
    <property type="entry name" value="cAMP-binding domain-like"/>
    <property type="match status" value="1"/>
</dbReference>
<proteinExistence type="predicted"/>